<dbReference type="EMBL" id="CP032157">
    <property type="protein sequence ID" value="AXY75284.1"/>
    <property type="molecule type" value="Genomic_DNA"/>
</dbReference>
<feature type="signal peptide" evidence="1">
    <location>
        <begin position="1"/>
        <end position="20"/>
    </location>
</feature>
<sequence>MRKSRLLLPLTISLALASFAQTNPGTGKIEKLSGPIVISKVNVVNVVTGKAEADQTIVIEDGRITAYGPSKKIKPLVNATVIDGTGKYIMPGMTDAHIHFFQSGGLYTRPDGVNLNKVFPYEKDQQWVKDNLYGLMARYLACGITTVIDVGGPMSNYTIRDSVNARLTAPTAFVTGPLVSTYLPPNLDKKDPPIVKVTSAEEARALVKKQVPLKPDFIKIWYIVLPGQKAETTLPIVQAAIEESHANGLKVAVHATQYETAKLAVTAGADILVHSVDDKVLDNDMLQLLKSKQTVYIPTVLVAQNYNRTFTQQFNFTGHDFRYADPFMLGTQMDLQHLDKSQQVFDYKKMRNALRVPDKEDSTILINLKLAQDAGVLVVTGTDAGNIGTHHASSYYDELLVMKQAGLSNAEIIRAATINAAKGFGKDKDYGSIEKGKIADLLLLDKDPLQDITILSQINTIIHRGSLMQAQQLLPVTPEILAQQQLNAYNARNIDAFLEPYSDSVRIYGFPNTPVLQGKEAMRKQYSGMFERTKDLHCQVVNRIVQGDTVIDHESVTWLGSKEPMKAIAIYKIKNGKIAEVYFIQ</sequence>
<dbReference type="Gene3D" id="3.10.450.50">
    <property type="match status" value="1"/>
</dbReference>
<dbReference type="InterPro" id="IPR051781">
    <property type="entry name" value="Metallo-dep_Hydrolase"/>
</dbReference>
<dbReference type="InterPro" id="IPR011059">
    <property type="entry name" value="Metal-dep_hydrolase_composite"/>
</dbReference>
<dbReference type="SUPFAM" id="SSF51338">
    <property type="entry name" value="Composite domain of metallo-dependent hydrolases"/>
    <property type="match status" value="1"/>
</dbReference>
<accession>A0A3B7MLC2</accession>
<protein>
    <submittedName>
        <fullName evidence="4">Amidohydrolase</fullName>
    </submittedName>
</protein>
<dbReference type="AlphaFoldDB" id="A0A3B7MLC2"/>
<feature type="domain" description="SnoaL-like" evidence="3">
    <location>
        <begin position="483"/>
        <end position="581"/>
    </location>
</feature>
<dbReference type="RefSeq" id="WP_119051165.1">
    <property type="nucleotide sequence ID" value="NZ_CP032157.1"/>
</dbReference>
<feature type="chain" id="PRO_5017814239" evidence="1">
    <location>
        <begin position="21"/>
        <end position="585"/>
    </location>
</feature>
<evidence type="ECO:0000256" key="1">
    <source>
        <dbReference type="SAM" id="SignalP"/>
    </source>
</evidence>
<evidence type="ECO:0000259" key="2">
    <source>
        <dbReference type="Pfam" id="PF01979"/>
    </source>
</evidence>
<evidence type="ECO:0000313" key="4">
    <source>
        <dbReference type="EMBL" id="AXY75284.1"/>
    </source>
</evidence>
<dbReference type="InterPro" id="IPR037401">
    <property type="entry name" value="SnoaL-like"/>
</dbReference>
<dbReference type="Proteomes" id="UP000263900">
    <property type="component" value="Chromosome"/>
</dbReference>
<dbReference type="GO" id="GO:0016810">
    <property type="term" value="F:hydrolase activity, acting on carbon-nitrogen (but not peptide) bonds"/>
    <property type="evidence" value="ECO:0007669"/>
    <property type="project" value="InterPro"/>
</dbReference>
<dbReference type="Gene3D" id="2.30.40.10">
    <property type="entry name" value="Urease, subunit C, domain 1"/>
    <property type="match status" value="1"/>
</dbReference>
<evidence type="ECO:0000259" key="3">
    <source>
        <dbReference type="Pfam" id="PF12680"/>
    </source>
</evidence>
<dbReference type="InterPro" id="IPR032710">
    <property type="entry name" value="NTF2-like_dom_sf"/>
</dbReference>
<proteinExistence type="predicted"/>
<dbReference type="Pfam" id="PF01979">
    <property type="entry name" value="Amidohydro_1"/>
    <property type="match status" value="1"/>
</dbReference>
<dbReference type="PANTHER" id="PTHR43135">
    <property type="entry name" value="ALPHA-D-RIBOSE 1-METHYLPHOSPHONATE 5-TRIPHOSPHATE DIPHOSPHATASE"/>
    <property type="match status" value="1"/>
</dbReference>
<dbReference type="Gene3D" id="3.20.20.140">
    <property type="entry name" value="Metal-dependent hydrolases"/>
    <property type="match status" value="1"/>
</dbReference>
<evidence type="ECO:0000313" key="5">
    <source>
        <dbReference type="Proteomes" id="UP000263900"/>
    </source>
</evidence>
<keyword evidence="4" id="KW-0378">Hydrolase</keyword>
<organism evidence="4 5">
    <name type="scientific">Paraflavitalea soli</name>
    <dbReference type="NCBI Taxonomy" id="2315862"/>
    <lineage>
        <taxon>Bacteria</taxon>
        <taxon>Pseudomonadati</taxon>
        <taxon>Bacteroidota</taxon>
        <taxon>Chitinophagia</taxon>
        <taxon>Chitinophagales</taxon>
        <taxon>Chitinophagaceae</taxon>
        <taxon>Paraflavitalea</taxon>
    </lineage>
</organism>
<dbReference type="Pfam" id="PF12680">
    <property type="entry name" value="SnoaL_2"/>
    <property type="match status" value="1"/>
</dbReference>
<name>A0A3B7MLC2_9BACT</name>
<dbReference type="InterPro" id="IPR006680">
    <property type="entry name" value="Amidohydro-rel"/>
</dbReference>
<dbReference type="SUPFAM" id="SSF54427">
    <property type="entry name" value="NTF2-like"/>
    <property type="match status" value="1"/>
</dbReference>
<dbReference type="OrthoDB" id="9797498at2"/>
<reference evidence="4 5" key="1">
    <citation type="submission" date="2018-09" db="EMBL/GenBank/DDBJ databases">
        <title>Genome sequencing of strain 6GH32-13.</title>
        <authorList>
            <person name="Weon H.-Y."/>
            <person name="Heo J."/>
            <person name="Kwon S.-W."/>
        </authorList>
    </citation>
    <scope>NUCLEOTIDE SEQUENCE [LARGE SCALE GENOMIC DNA]</scope>
    <source>
        <strain evidence="4 5">5GH32-13</strain>
    </source>
</reference>
<keyword evidence="5" id="KW-1185">Reference proteome</keyword>
<feature type="domain" description="Amidohydrolase-related" evidence="2">
    <location>
        <begin position="88"/>
        <end position="458"/>
    </location>
</feature>
<dbReference type="SUPFAM" id="SSF51556">
    <property type="entry name" value="Metallo-dependent hydrolases"/>
    <property type="match status" value="1"/>
</dbReference>
<dbReference type="KEGG" id="pseg:D3H65_15400"/>
<dbReference type="PANTHER" id="PTHR43135:SF3">
    <property type="entry name" value="ALPHA-D-RIBOSE 1-METHYLPHOSPHONATE 5-TRIPHOSPHATE DIPHOSPHATASE"/>
    <property type="match status" value="1"/>
</dbReference>
<keyword evidence="1" id="KW-0732">Signal</keyword>
<dbReference type="InterPro" id="IPR032466">
    <property type="entry name" value="Metal_Hydrolase"/>
</dbReference>
<gene>
    <name evidence="4" type="ORF">D3H65_15400</name>
</gene>